<dbReference type="GO" id="GO:0016740">
    <property type="term" value="F:transferase activity"/>
    <property type="evidence" value="ECO:0007669"/>
    <property type="project" value="UniProtKB-KW"/>
</dbReference>
<keyword evidence="2" id="KW-0808">Transferase</keyword>
<dbReference type="RefSeq" id="WP_065388767.1">
    <property type="nucleotide sequence ID" value="NZ_CAWMQN010000005.1"/>
</dbReference>
<keyword evidence="3" id="KW-1185">Reference proteome</keyword>
<dbReference type="AlphaFoldDB" id="A0A1B8YNV8"/>
<accession>A0A1B8YNV8</accession>
<dbReference type="PATRIC" id="fig|29488.15.peg.213"/>
<dbReference type="Proteomes" id="UP000092665">
    <property type="component" value="Unassembled WGS sequence"/>
</dbReference>
<proteinExistence type="predicted"/>
<reference evidence="3" key="1">
    <citation type="submission" date="2015-11" db="EMBL/GenBank/DDBJ databases">
        <authorList>
            <person name="Tobias N.J."/>
            <person name="Mishra B."/>
            <person name="Gupta D.K."/>
            <person name="Thines M."/>
            <person name="Stinear T.P."/>
            <person name="Bode H.B."/>
        </authorList>
    </citation>
    <scope>NUCLEOTIDE SEQUENCE [LARGE SCALE GENOMIC DNA]</scope>
    <source>
        <strain evidence="3">PB45.5</strain>
    </source>
</reference>
<gene>
    <name evidence="2" type="ORF">Phpb_00187</name>
</gene>
<dbReference type="InterPro" id="IPR002654">
    <property type="entry name" value="Glyco_trans_25"/>
</dbReference>
<dbReference type="Pfam" id="PF01755">
    <property type="entry name" value="Glyco_transf_25"/>
    <property type="match status" value="1"/>
</dbReference>
<evidence type="ECO:0000313" key="3">
    <source>
        <dbReference type="Proteomes" id="UP000092665"/>
    </source>
</evidence>
<evidence type="ECO:0000313" key="2">
    <source>
        <dbReference type="EMBL" id="OCA56802.1"/>
    </source>
</evidence>
<name>A0A1B8YNV8_9GAMM</name>
<sequence>MKVFIINLKRNIERKETMRQQSNKIGLQVEFIEAIYGESMNNEELTKIVYDYPNCKLTKGEIGCSLSHLFIYEKMLRENISHTLILEDDAILPNKIHNVISEIESIDDIKKPNVYLLNKVETYINNKKNKVECIRYISNV</sequence>
<dbReference type="EMBL" id="LOIC01000005">
    <property type="protein sequence ID" value="OCA56802.1"/>
    <property type="molecule type" value="Genomic_DNA"/>
</dbReference>
<protein>
    <submittedName>
        <fullName evidence="2">Glycosyltransferase family 25 (LPS biosynthesis protein)</fullName>
    </submittedName>
</protein>
<organism evidence="2 3">
    <name type="scientific">Photorhabdus namnaonensis</name>
    <dbReference type="NCBI Taxonomy" id="1851568"/>
    <lineage>
        <taxon>Bacteria</taxon>
        <taxon>Pseudomonadati</taxon>
        <taxon>Pseudomonadota</taxon>
        <taxon>Gammaproteobacteria</taxon>
        <taxon>Enterobacterales</taxon>
        <taxon>Morganellaceae</taxon>
        <taxon>Photorhabdus</taxon>
    </lineage>
</organism>
<dbReference type="CDD" id="cd06532">
    <property type="entry name" value="Glyco_transf_25"/>
    <property type="match status" value="1"/>
</dbReference>
<feature type="domain" description="Glycosyl transferase family 25" evidence="1">
    <location>
        <begin position="2"/>
        <end position="136"/>
    </location>
</feature>
<comment type="caution">
    <text evidence="2">The sequence shown here is derived from an EMBL/GenBank/DDBJ whole genome shotgun (WGS) entry which is preliminary data.</text>
</comment>
<evidence type="ECO:0000259" key="1">
    <source>
        <dbReference type="Pfam" id="PF01755"/>
    </source>
</evidence>